<protein>
    <submittedName>
        <fullName evidence="1">Uncharacterized protein</fullName>
    </submittedName>
</protein>
<evidence type="ECO:0000313" key="2">
    <source>
        <dbReference type="Proteomes" id="UP001281147"/>
    </source>
</evidence>
<dbReference type="Proteomes" id="UP001281147">
    <property type="component" value="Unassembled WGS sequence"/>
</dbReference>
<name>A0ACC3MJ34_9PEZI</name>
<reference evidence="1" key="1">
    <citation type="submission" date="2023-07" db="EMBL/GenBank/DDBJ databases">
        <title>Black Yeasts Isolated from many extreme environments.</title>
        <authorList>
            <person name="Coleine C."/>
            <person name="Stajich J.E."/>
            <person name="Selbmann L."/>
        </authorList>
    </citation>
    <scope>NUCLEOTIDE SEQUENCE</scope>
    <source>
        <strain evidence="1">CCFEE 5714</strain>
    </source>
</reference>
<comment type="caution">
    <text evidence="1">The sequence shown here is derived from an EMBL/GenBank/DDBJ whole genome shotgun (WGS) entry which is preliminary data.</text>
</comment>
<evidence type="ECO:0000313" key="1">
    <source>
        <dbReference type="EMBL" id="KAK3696755.1"/>
    </source>
</evidence>
<dbReference type="EMBL" id="JAUTXU010000236">
    <property type="protein sequence ID" value="KAK3696755.1"/>
    <property type="molecule type" value="Genomic_DNA"/>
</dbReference>
<keyword evidence="2" id="KW-1185">Reference proteome</keyword>
<organism evidence="1 2">
    <name type="scientific">Vermiconidia calcicola</name>
    <dbReference type="NCBI Taxonomy" id="1690605"/>
    <lineage>
        <taxon>Eukaryota</taxon>
        <taxon>Fungi</taxon>
        <taxon>Dikarya</taxon>
        <taxon>Ascomycota</taxon>
        <taxon>Pezizomycotina</taxon>
        <taxon>Dothideomycetes</taxon>
        <taxon>Dothideomycetidae</taxon>
        <taxon>Mycosphaerellales</taxon>
        <taxon>Extremaceae</taxon>
        <taxon>Vermiconidia</taxon>
    </lineage>
</organism>
<gene>
    <name evidence="1" type="ORF">LTR37_017779</name>
</gene>
<accession>A0ACC3MJ34</accession>
<sequence>MTTFFDLPVELRDHIYTLAMGPWKTALVTVNPDSARQPPISRVCLQLRVESLPIFYSVLSFQITLNSKLALRPGAPGFDWLRAIGKTNLNMVREIQLVGASFDITITQADSGRSLELKALHFGDPILPINLKDEDGVRKSLCEALDLMAGGVDEEGKVKEPGLTKDYVAGLFFFVIYAAIRDKNECPWRGDPSALQFVIGHEVLVEYEHRLAKKLGLLN</sequence>
<proteinExistence type="predicted"/>